<keyword evidence="2" id="KW-1185">Reference proteome</keyword>
<dbReference type="Proteomes" id="UP001303889">
    <property type="component" value="Unassembled WGS sequence"/>
</dbReference>
<organism evidence="1 2">
    <name type="scientific">Staphylotrichum tortipilum</name>
    <dbReference type="NCBI Taxonomy" id="2831512"/>
    <lineage>
        <taxon>Eukaryota</taxon>
        <taxon>Fungi</taxon>
        <taxon>Dikarya</taxon>
        <taxon>Ascomycota</taxon>
        <taxon>Pezizomycotina</taxon>
        <taxon>Sordariomycetes</taxon>
        <taxon>Sordariomycetidae</taxon>
        <taxon>Sordariales</taxon>
        <taxon>Chaetomiaceae</taxon>
        <taxon>Staphylotrichum</taxon>
    </lineage>
</organism>
<reference evidence="1" key="2">
    <citation type="submission" date="2023-05" db="EMBL/GenBank/DDBJ databases">
        <authorList>
            <consortium name="Lawrence Berkeley National Laboratory"/>
            <person name="Steindorff A."/>
            <person name="Hensen N."/>
            <person name="Bonometti L."/>
            <person name="Westerberg I."/>
            <person name="Brannstrom I.O."/>
            <person name="Guillou S."/>
            <person name="Cros-Aarteil S."/>
            <person name="Calhoun S."/>
            <person name="Haridas S."/>
            <person name="Kuo A."/>
            <person name="Mondo S."/>
            <person name="Pangilinan J."/>
            <person name="Riley R."/>
            <person name="Labutti K."/>
            <person name="Andreopoulos B."/>
            <person name="Lipzen A."/>
            <person name="Chen C."/>
            <person name="Yanf M."/>
            <person name="Daum C."/>
            <person name="Ng V."/>
            <person name="Clum A."/>
            <person name="Ohm R."/>
            <person name="Martin F."/>
            <person name="Silar P."/>
            <person name="Natvig D."/>
            <person name="Lalanne C."/>
            <person name="Gautier V."/>
            <person name="Ament-Velasquez S.L."/>
            <person name="Kruys A."/>
            <person name="Hutchinson M.I."/>
            <person name="Powell A.J."/>
            <person name="Barry K."/>
            <person name="Miller A.N."/>
            <person name="Grigoriev I.V."/>
            <person name="Debuchy R."/>
            <person name="Gladieux P."/>
            <person name="Thoren M.H."/>
            <person name="Johannesson H."/>
        </authorList>
    </citation>
    <scope>NUCLEOTIDE SEQUENCE</scope>
    <source>
        <strain evidence="1">CBS 103.79</strain>
    </source>
</reference>
<comment type="caution">
    <text evidence="1">The sequence shown here is derived from an EMBL/GenBank/DDBJ whole genome shotgun (WGS) entry which is preliminary data.</text>
</comment>
<sequence length="51" mass="5822">MADSGSKNYEWKWFCSNCSDGPLSRLYDAYCPSCQHKRCGSCTIVKFVYKG</sequence>
<accession>A0AAN6RWP0</accession>
<evidence type="ECO:0000313" key="2">
    <source>
        <dbReference type="Proteomes" id="UP001303889"/>
    </source>
</evidence>
<reference evidence="1" key="1">
    <citation type="journal article" date="2023" name="Mol. Phylogenet. Evol.">
        <title>Genome-scale phylogeny and comparative genomics of the fungal order Sordariales.</title>
        <authorList>
            <person name="Hensen N."/>
            <person name="Bonometti L."/>
            <person name="Westerberg I."/>
            <person name="Brannstrom I.O."/>
            <person name="Guillou S."/>
            <person name="Cros-Aarteil S."/>
            <person name="Calhoun S."/>
            <person name="Haridas S."/>
            <person name="Kuo A."/>
            <person name="Mondo S."/>
            <person name="Pangilinan J."/>
            <person name="Riley R."/>
            <person name="LaButti K."/>
            <person name="Andreopoulos B."/>
            <person name="Lipzen A."/>
            <person name="Chen C."/>
            <person name="Yan M."/>
            <person name="Daum C."/>
            <person name="Ng V."/>
            <person name="Clum A."/>
            <person name="Steindorff A."/>
            <person name="Ohm R.A."/>
            <person name="Martin F."/>
            <person name="Silar P."/>
            <person name="Natvig D.O."/>
            <person name="Lalanne C."/>
            <person name="Gautier V."/>
            <person name="Ament-Velasquez S.L."/>
            <person name="Kruys A."/>
            <person name="Hutchinson M.I."/>
            <person name="Powell A.J."/>
            <person name="Barry K."/>
            <person name="Miller A.N."/>
            <person name="Grigoriev I.V."/>
            <person name="Debuchy R."/>
            <person name="Gladieux P."/>
            <person name="Hiltunen Thoren M."/>
            <person name="Johannesson H."/>
        </authorList>
    </citation>
    <scope>NUCLEOTIDE SEQUENCE</scope>
    <source>
        <strain evidence="1">CBS 103.79</strain>
    </source>
</reference>
<dbReference type="EMBL" id="MU855355">
    <property type="protein sequence ID" value="KAK3905524.1"/>
    <property type="molecule type" value="Genomic_DNA"/>
</dbReference>
<protein>
    <submittedName>
        <fullName evidence="1">Uncharacterized protein</fullName>
    </submittedName>
</protein>
<dbReference type="AlphaFoldDB" id="A0AAN6RWP0"/>
<name>A0AAN6RWP0_9PEZI</name>
<evidence type="ECO:0000313" key="1">
    <source>
        <dbReference type="EMBL" id="KAK3905524.1"/>
    </source>
</evidence>
<gene>
    <name evidence="1" type="ORF">C8A05DRAFT_30640</name>
</gene>
<proteinExistence type="predicted"/>